<dbReference type="InterPro" id="IPR027256">
    <property type="entry name" value="P-typ_ATPase_IB"/>
</dbReference>
<dbReference type="NCBIfam" id="TIGR01525">
    <property type="entry name" value="ATPase-IB_hvy"/>
    <property type="match status" value="1"/>
</dbReference>
<protein>
    <recommendedName>
        <fullName evidence="9">HMA domain-containing protein</fullName>
    </recommendedName>
</protein>
<dbReference type="PROSITE" id="PS00154">
    <property type="entry name" value="ATPASE_E1_E2"/>
    <property type="match status" value="1"/>
</dbReference>
<dbReference type="GO" id="GO:0016020">
    <property type="term" value="C:membrane"/>
    <property type="evidence" value="ECO:0007669"/>
    <property type="project" value="UniProtKB-SubCell"/>
</dbReference>
<dbReference type="SFLD" id="SFLDF00027">
    <property type="entry name" value="p-type_atpase"/>
    <property type="match status" value="1"/>
</dbReference>
<evidence type="ECO:0000313" key="8">
    <source>
        <dbReference type="EMBL" id="GAG68093.1"/>
    </source>
</evidence>
<dbReference type="SUPFAM" id="SSF81665">
    <property type="entry name" value="Calcium ATPase, transmembrane domain M"/>
    <property type="match status" value="1"/>
</dbReference>
<evidence type="ECO:0000256" key="7">
    <source>
        <dbReference type="SAM" id="Phobius"/>
    </source>
</evidence>
<dbReference type="Gene3D" id="3.40.1110.10">
    <property type="entry name" value="Calcium-transporting ATPase, cytoplasmic domain N"/>
    <property type="match status" value="1"/>
</dbReference>
<dbReference type="EMBL" id="BART01001393">
    <property type="protein sequence ID" value="GAG68093.1"/>
    <property type="molecule type" value="Genomic_DNA"/>
</dbReference>
<organism evidence="8">
    <name type="scientific">marine sediment metagenome</name>
    <dbReference type="NCBI Taxonomy" id="412755"/>
    <lineage>
        <taxon>unclassified sequences</taxon>
        <taxon>metagenomes</taxon>
        <taxon>ecological metagenomes</taxon>
    </lineage>
</organism>
<dbReference type="GO" id="GO:0046872">
    <property type="term" value="F:metal ion binding"/>
    <property type="evidence" value="ECO:0007669"/>
    <property type="project" value="UniProtKB-KW"/>
</dbReference>
<dbReference type="GO" id="GO:0019829">
    <property type="term" value="F:ATPase-coupled monoatomic cation transmembrane transporter activity"/>
    <property type="evidence" value="ECO:0007669"/>
    <property type="project" value="InterPro"/>
</dbReference>
<reference evidence="8" key="1">
    <citation type="journal article" date="2014" name="Front. Microbiol.">
        <title>High frequency of phylogenetically diverse reductive dehalogenase-homologous genes in deep subseafloor sedimentary metagenomes.</title>
        <authorList>
            <person name="Kawai M."/>
            <person name="Futagami T."/>
            <person name="Toyoda A."/>
            <person name="Takaki Y."/>
            <person name="Nishi S."/>
            <person name="Hori S."/>
            <person name="Arai W."/>
            <person name="Tsubouchi T."/>
            <person name="Morono Y."/>
            <person name="Uchiyama I."/>
            <person name="Ito T."/>
            <person name="Fujiyama A."/>
            <person name="Inagaki F."/>
            <person name="Takami H."/>
        </authorList>
    </citation>
    <scope>NUCLEOTIDE SEQUENCE</scope>
    <source>
        <strain evidence="8">Expedition CK06-06</strain>
    </source>
</reference>
<feature type="transmembrane region" description="Helical" evidence="7">
    <location>
        <begin position="357"/>
        <end position="377"/>
    </location>
</feature>
<proteinExistence type="predicted"/>
<feature type="non-terminal residue" evidence="8">
    <location>
        <position position="1"/>
    </location>
</feature>
<dbReference type="Gene3D" id="1.20.1110.10">
    <property type="entry name" value="Calcium-transporting ATPase, transmembrane domain"/>
    <property type="match status" value="1"/>
</dbReference>
<dbReference type="PANTHER" id="PTHR46594:SF4">
    <property type="entry name" value="P-TYPE CATION-TRANSPORTING ATPASE"/>
    <property type="match status" value="1"/>
</dbReference>
<dbReference type="PRINTS" id="PR00119">
    <property type="entry name" value="CATATPASE"/>
</dbReference>
<keyword evidence="2 7" id="KW-0812">Transmembrane</keyword>
<evidence type="ECO:0008006" key="9">
    <source>
        <dbReference type="Google" id="ProtNLM"/>
    </source>
</evidence>
<gene>
    <name evidence="8" type="ORF">S01H4_04981</name>
</gene>
<dbReference type="InterPro" id="IPR023214">
    <property type="entry name" value="HAD_sf"/>
</dbReference>
<keyword evidence="5 7" id="KW-1133">Transmembrane helix</keyword>
<dbReference type="InterPro" id="IPR018303">
    <property type="entry name" value="ATPase_P-typ_P_site"/>
</dbReference>
<feature type="transmembrane region" description="Helical" evidence="7">
    <location>
        <begin position="324"/>
        <end position="345"/>
    </location>
</feature>
<comment type="caution">
    <text evidence="8">The sequence shown here is derived from an EMBL/GenBank/DDBJ whole genome shotgun (WGS) entry which is preliminary data.</text>
</comment>
<keyword evidence="6 7" id="KW-0472">Membrane</keyword>
<dbReference type="SFLD" id="SFLDS00003">
    <property type="entry name" value="Haloacid_Dehalogenase"/>
    <property type="match status" value="1"/>
</dbReference>
<keyword evidence="4" id="KW-1278">Translocase</keyword>
<accession>X1A5M1</accession>
<dbReference type="Gene3D" id="3.40.50.1000">
    <property type="entry name" value="HAD superfamily/HAD-like"/>
    <property type="match status" value="1"/>
</dbReference>
<name>X1A5M1_9ZZZZ</name>
<keyword evidence="3" id="KW-0479">Metal-binding</keyword>
<feature type="transmembrane region" description="Helical" evidence="7">
    <location>
        <begin position="15"/>
        <end position="40"/>
    </location>
</feature>
<dbReference type="GO" id="GO:0005524">
    <property type="term" value="F:ATP binding"/>
    <property type="evidence" value="ECO:0007669"/>
    <property type="project" value="InterPro"/>
</dbReference>
<dbReference type="InterPro" id="IPR001757">
    <property type="entry name" value="P_typ_ATPase"/>
</dbReference>
<evidence type="ECO:0000256" key="6">
    <source>
        <dbReference type="ARBA" id="ARBA00023136"/>
    </source>
</evidence>
<evidence type="ECO:0000256" key="2">
    <source>
        <dbReference type="ARBA" id="ARBA00022692"/>
    </source>
</evidence>
<dbReference type="SUPFAM" id="SSF56784">
    <property type="entry name" value="HAD-like"/>
    <property type="match status" value="1"/>
</dbReference>
<dbReference type="PRINTS" id="PR00120">
    <property type="entry name" value="HATPASE"/>
</dbReference>
<dbReference type="NCBIfam" id="TIGR01494">
    <property type="entry name" value="ATPase_P-type"/>
    <property type="match status" value="1"/>
</dbReference>
<dbReference type="InterPro" id="IPR023299">
    <property type="entry name" value="ATPase_P-typ_cyto_dom_N"/>
</dbReference>
<dbReference type="Pfam" id="PF00702">
    <property type="entry name" value="Hydrolase"/>
    <property type="match status" value="1"/>
</dbReference>
<comment type="subcellular location">
    <subcellularLocation>
        <location evidence="1">Membrane</location>
    </subcellularLocation>
</comment>
<evidence type="ECO:0000256" key="3">
    <source>
        <dbReference type="ARBA" id="ARBA00022723"/>
    </source>
</evidence>
<dbReference type="PANTHER" id="PTHR46594">
    <property type="entry name" value="P-TYPE CATION-TRANSPORTING ATPASE"/>
    <property type="match status" value="1"/>
</dbReference>
<evidence type="ECO:0000256" key="5">
    <source>
        <dbReference type="ARBA" id="ARBA00022989"/>
    </source>
</evidence>
<dbReference type="AlphaFoldDB" id="X1A5M1"/>
<sequence length="394" mass="42624">YFILNSSLQFALTRFISVLVIACPCALGLAIPTAVTVGVGRGAELGILIKNSEVLETSKNLKTIIFDKTGTLTKGKPEVTDIIGIGIDEKELLKLTASVEKNSQHPLAEAIVRKSQEKGIELEEVKEFNTFEGKGVIAKVNGKDVIIGNRMLIKERNISIPKEVEKNISQLEYEGKTVILIALSNKISGIIAIADTLKETTKDAIKEFEKMNFNVAMITGDNAKTANAIANQIGIKKVLAEILPQDKANEVKKLQDNGETVAFIGDGINDAIALTQADVGIAIGSGTDVAIESGEIVLIKDDLMDAVAAVQLSNKVMSRIKWNLFWAFAYNTALIPVAAGLLYPFTGITFRPEFAGLAMAMSDVTVITLSLMLKRYLPPAKSSKKQKKGENYLK</sequence>
<evidence type="ECO:0000256" key="4">
    <source>
        <dbReference type="ARBA" id="ARBA00022967"/>
    </source>
</evidence>
<dbReference type="InterPro" id="IPR036412">
    <property type="entry name" value="HAD-like_sf"/>
</dbReference>
<dbReference type="InterPro" id="IPR044492">
    <property type="entry name" value="P_typ_ATPase_HD_dom"/>
</dbReference>
<dbReference type="InterPro" id="IPR023298">
    <property type="entry name" value="ATPase_P-typ_TM_dom_sf"/>
</dbReference>
<dbReference type="SFLD" id="SFLDG00002">
    <property type="entry name" value="C1.7:_P-type_atpase_like"/>
    <property type="match status" value="1"/>
</dbReference>
<dbReference type="GO" id="GO:0016887">
    <property type="term" value="F:ATP hydrolysis activity"/>
    <property type="evidence" value="ECO:0007669"/>
    <property type="project" value="InterPro"/>
</dbReference>
<evidence type="ECO:0000256" key="1">
    <source>
        <dbReference type="ARBA" id="ARBA00004370"/>
    </source>
</evidence>